<dbReference type="EMBL" id="SJPW01000002">
    <property type="protein sequence ID" value="TWU59468.1"/>
    <property type="molecule type" value="Genomic_DNA"/>
</dbReference>
<accession>A0A5C6FDB8</accession>
<name>A0A5C6FDB8_9BACT</name>
<comment type="caution">
    <text evidence="2">The sequence shown here is derived from an EMBL/GenBank/DDBJ whole genome shotgun (WGS) entry which is preliminary data.</text>
</comment>
<proteinExistence type="predicted"/>
<keyword evidence="3" id="KW-1185">Reference proteome</keyword>
<evidence type="ECO:0000313" key="3">
    <source>
        <dbReference type="Proteomes" id="UP000318288"/>
    </source>
</evidence>
<feature type="region of interest" description="Disordered" evidence="1">
    <location>
        <begin position="75"/>
        <end position="96"/>
    </location>
</feature>
<evidence type="ECO:0000313" key="2">
    <source>
        <dbReference type="EMBL" id="TWU59468.1"/>
    </source>
</evidence>
<evidence type="ECO:0000256" key="1">
    <source>
        <dbReference type="SAM" id="MobiDB-lite"/>
    </source>
</evidence>
<organism evidence="2 3">
    <name type="scientific">Rubripirellula tenax</name>
    <dbReference type="NCBI Taxonomy" id="2528015"/>
    <lineage>
        <taxon>Bacteria</taxon>
        <taxon>Pseudomonadati</taxon>
        <taxon>Planctomycetota</taxon>
        <taxon>Planctomycetia</taxon>
        <taxon>Pirellulales</taxon>
        <taxon>Pirellulaceae</taxon>
        <taxon>Rubripirellula</taxon>
    </lineage>
</organism>
<dbReference type="AlphaFoldDB" id="A0A5C6FDB8"/>
<dbReference type="Proteomes" id="UP000318288">
    <property type="component" value="Unassembled WGS sequence"/>
</dbReference>
<sequence length="96" mass="10762">MSAVAISYYNLSMIPKLTPELSEALHSNGNQPTPVVDPADNQVYFLVTQSTLDKARQTEDEDAIRDGIADMEAGRHYSVDEAKAQLQQRQRDRLAR</sequence>
<gene>
    <name evidence="2" type="ORF">Poly51_22560</name>
</gene>
<protein>
    <submittedName>
        <fullName evidence="2">Uncharacterized protein</fullName>
    </submittedName>
</protein>
<reference evidence="2 3" key="1">
    <citation type="submission" date="2019-02" db="EMBL/GenBank/DDBJ databases">
        <title>Deep-cultivation of Planctomycetes and their phenomic and genomic characterization uncovers novel biology.</title>
        <authorList>
            <person name="Wiegand S."/>
            <person name="Jogler M."/>
            <person name="Boedeker C."/>
            <person name="Pinto D."/>
            <person name="Vollmers J."/>
            <person name="Rivas-Marin E."/>
            <person name="Kohn T."/>
            <person name="Peeters S.H."/>
            <person name="Heuer A."/>
            <person name="Rast P."/>
            <person name="Oberbeckmann S."/>
            <person name="Bunk B."/>
            <person name="Jeske O."/>
            <person name="Meyerdierks A."/>
            <person name="Storesund J.E."/>
            <person name="Kallscheuer N."/>
            <person name="Luecker S."/>
            <person name="Lage O.M."/>
            <person name="Pohl T."/>
            <person name="Merkel B.J."/>
            <person name="Hornburger P."/>
            <person name="Mueller R.-W."/>
            <person name="Bruemmer F."/>
            <person name="Labrenz M."/>
            <person name="Spormann A.M."/>
            <person name="Op Den Camp H."/>
            <person name="Overmann J."/>
            <person name="Amann R."/>
            <person name="Jetten M.S.M."/>
            <person name="Mascher T."/>
            <person name="Medema M.H."/>
            <person name="Devos D.P."/>
            <person name="Kaster A.-K."/>
            <person name="Ovreas L."/>
            <person name="Rohde M."/>
            <person name="Galperin M.Y."/>
            <person name="Jogler C."/>
        </authorList>
    </citation>
    <scope>NUCLEOTIDE SEQUENCE [LARGE SCALE GENOMIC DNA]</scope>
    <source>
        <strain evidence="2 3">Poly51</strain>
    </source>
</reference>